<dbReference type="SMART" id="SM00387">
    <property type="entry name" value="HATPase_c"/>
    <property type="match status" value="1"/>
</dbReference>
<dbReference type="InterPro" id="IPR036890">
    <property type="entry name" value="HATPase_C_sf"/>
</dbReference>
<dbReference type="Pfam" id="PF07730">
    <property type="entry name" value="HisKA_3"/>
    <property type="match status" value="1"/>
</dbReference>
<name>A0ABT0YFB6_9ACTN</name>
<dbReference type="EMBL" id="JAMQOL010000073">
    <property type="protein sequence ID" value="MCM4084212.1"/>
    <property type="molecule type" value="Genomic_DNA"/>
</dbReference>
<evidence type="ECO:0000256" key="3">
    <source>
        <dbReference type="ARBA" id="ARBA00022553"/>
    </source>
</evidence>
<evidence type="ECO:0000256" key="2">
    <source>
        <dbReference type="ARBA" id="ARBA00012438"/>
    </source>
</evidence>
<protein>
    <recommendedName>
        <fullName evidence="2">histidine kinase</fullName>
        <ecNumber evidence="2">2.7.13.3</ecNumber>
    </recommendedName>
</protein>
<dbReference type="Gene3D" id="3.30.565.10">
    <property type="entry name" value="Histidine kinase-like ATPase, C-terminal domain"/>
    <property type="match status" value="1"/>
</dbReference>
<dbReference type="SUPFAM" id="SSF55874">
    <property type="entry name" value="ATPase domain of HSP90 chaperone/DNA topoisomerase II/histidine kinase"/>
    <property type="match status" value="1"/>
</dbReference>
<gene>
    <name evidence="10" type="ORF">LXN57_42415</name>
</gene>
<dbReference type="GO" id="GO:0016301">
    <property type="term" value="F:kinase activity"/>
    <property type="evidence" value="ECO:0007669"/>
    <property type="project" value="UniProtKB-KW"/>
</dbReference>
<dbReference type="Gene3D" id="1.20.5.1930">
    <property type="match status" value="1"/>
</dbReference>
<evidence type="ECO:0000256" key="8">
    <source>
        <dbReference type="ARBA" id="ARBA00023012"/>
    </source>
</evidence>
<evidence type="ECO:0000256" key="5">
    <source>
        <dbReference type="ARBA" id="ARBA00022741"/>
    </source>
</evidence>
<dbReference type="InterPro" id="IPR050482">
    <property type="entry name" value="Sensor_HK_TwoCompSys"/>
</dbReference>
<dbReference type="PANTHER" id="PTHR24421">
    <property type="entry name" value="NITRATE/NITRITE SENSOR PROTEIN NARX-RELATED"/>
    <property type="match status" value="1"/>
</dbReference>
<keyword evidence="6 10" id="KW-0418">Kinase</keyword>
<evidence type="ECO:0000259" key="9">
    <source>
        <dbReference type="SMART" id="SM00387"/>
    </source>
</evidence>
<keyword evidence="5" id="KW-0547">Nucleotide-binding</keyword>
<evidence type="ECO:0000256" key="7">
    <source>
        <dbReference type="ARBA" id="ARBA00022840"/>
    </source>
</evidence>
<dbReference type="Pfam" id="PF02518">
    <property type="entry name" value="HATPase_c"/>
    <property type="match status" value="1"/>
</dbReference>
<keyword evidence="7" id="KW-0067">ATP-binding</keyword>
<evidence type="ECO:0000313" key="11">
    <source>
        <dbReference type="Proteomes" id="UP001523216"/>
    </source>
</evidence>
<keyword evidence="8" id="KW-0902">Two-component regulatory system</keyword>
<organism evidence="10 11">
    <name type="scientific">Paractinoplanes hotanensis</name>
    <dbReference type="NCBI Taxonomy" id="2906497"/>
    <lineage>
        <taxon>Bacteria</taxon>
        <taxon>Bacillati</taxon>
        <taxon>Actinomycetota</taxon>
        <taxon>Actinomycetes</taxon>
        <taxon>Micromonosporales</taxon>
        <taxon>Micromonosporaceae</taxon>
        <taxon>Paractinoplanes</taxon>
    </lineage>
</organism>
<dbReference type="InterPro" id="IPR011712">
    <property type="entry name" value="Sig_transdc_His_kin_sub3_dim/P"/>
</dbReference>
<accession>A0ABT0YFB6</accession>
<comment type="catalytic activity">
    <reaction evidence="1">
        <text>ATP + protein L-histidine = ADP + protein N-phospho-L-histidine.</text>
        <dbReference type="EC" id="2.7.13.3"/>
    </reaction>
</comment>
<evidence type="ECO:0000256" key="6">
    <source>
        <dbReference type="ARBA" id="ARBA00022777"/>
    </source>
</evidence>
<feature type="domain" description="Histidine kinase/HSP90-like ATPase" evidence="9">
    <location>
        <begin position="273"/>
        <end position="363"/>
    </location>
</feature>
<dbReference type="CDD" id="cd16917">
    <property type="entry name" value="HATPase_UhpB-NarQ-NarX-like"/>
    <property type="match status" value="1"/>
</dbReference>
<comment type="caution">
    <text evidence="10">The sequence shown here is derived from an EMBL/GenBank/DDBJ whole genome shotgun (WGS) entry which is preliminary data.</text>
</comment>
<dbReference type="EC" id="2.7.13.3" evidence="2"/>
<evidence type="ECO:0000256" key="1">
    <source>
        <dbReference type="ARBA" id="ARBA00000085"/>
    </source>
</evidence>
<sequence length="367" mass="39562">MRLRPTDLALTGGFVLFALTEEYLIAMPGRWWPLVLALSAATVLFRRFVPLLAMAPHVVEPASVFYSPAVIAGEQTVNFRLWQLVGTMIVIYTVGRHVPPHGVERRGLIGAGLVVATFVVYLANDPGDPMAALFFPLAPYVLGVTLSVQARRTAAFRAQQAREAILEERVRIARELHDMVAHSVTVMVVQAGAVRRRLDAGLPVDSELLRGIESSGRDAVGELRRTLGLLRGQGADATQSPVGLDRLDELIAQVREAGLTVTLRQQKHPVPPAIDLSAYRIVQEALTNVLRHAGPARVEVTVGVESDGLHLEVVNDGRPVIVGAGGQGLIGMRERATLFGGELTAGPRDKGGFAVRARLPLPVAVLR</sequence>
<reference evidence="10 11" key="1">
    <citation type="submission" date="2022-06" db="EMBL/GenBank/DDBJ databases">
        <title>Actinoplanes abujensis sp. nov., isolated from Nigerian arid soil.</title>
        <authorList>
            <person name="Ding P."/>
        </authorList>
    </citation>
    <scope>NUCLEOTIDE SEQUENCE [LARGE SCALE GENOMIC DNA]</scope>
    <source>
        <strain evidence="11">TRM88002</strain>
    </source>
</reference>
<dbReference type="InterPro" id="IPR003594">
    <property type="entry name" value="HATPase_dom"/>
</dbReference>
<keyword evidence="11" id="KW-1185">Reference proteome</keyword>
<dbReference type="RefSeq" id="WP_251803966.1">
    <property type="nucleotide sequence ID" value="NZ_JAMQOL010000073.1"/>
</dbReference>
<evidence type="ECO:0000256" key="4">
    <source>
        <dbReference type="ARBA" id="ARBA00022679"/>
    </source>
</evidence>
<dbReference type="PANTHER" id="PTHR24421:SF10">
    <property type="entry name" value="NITRATE_NITRITE SENSOR PROTEIN NARQ"/>
    <property type="match status" value="1"/>
</dbReference>
<dbReference type="Proteomes" id="UP001523216">
    <property type="component" value="Unassembled WGS sequence"/>
</dbReference>
<keyword evidence="4" id="KW-0808">Transferase</keyword>
<keyword evidence="3" id="KW-0597">Phosphoprotein</keyword>
<proteinExistence type="predicted"/>
<evidence type="ECO:0000313" key="10">
    <source>
        <dbReference type="EMBL" id="MCM4084212.1"/>
    </source>
</evidence>